<sequence>MADRADVAGSAGVTDHGGGLWSVPVPIPGNPLGKTLVYVLESERGPVLIDAGWEHPEAWKALKTGLAGLGTAIEDVYGVVVTHMHPDHAGLAGRIRERSGAWVAMHRADAEVIKHMRADLEDPDGEDLGEWIARAGASPEEQAAMSAGDVRPDPPASPDRLLEDGDLVDLPGRALRTVWTPGHSPGHICLHLEDRDLLFTGDHVLPEITPHVGLYPYDRPDVDPLGGYLASLERTAALGVEDAMPAHQYSFTGISRRSKEIIAHHEERLSEVRGLLTDEPQTLWTIAIRCAWSYSWDQMAPISQHLATGETAAHLRTLETRGLARRVGAYPLSYVR</sequence>
<dbReference type="SMART" id="SM00849">
    <property type="entry name" value="Lactamase_B"/>
    <property type="match status" value="1"/>
</dbReference>
<feature type="domain" description="Metallo-beta-lactamase" evidence="2">
    <location>
        <begin position="34"/>
        <end position="247"/>
    </location>
</feature>
<dbReference type="Gene3D" id="3.60.15.10">
    <property type="entry name" value="Ribonuclease Z/Hydroxyacylglutathione hydrolase-like"/>
    <property type="match status" value="1"/>
</dbReference>
<evidence type="ECO:0000256" key="1">
    <source>
        <dbReference type="SAM" id="MobiDB-lite"/>
    </source>
</evidence>
<dbReference type="Gene3D" id="1.10.10.10">
    <property type="entry name" value="Winged helix-like DNA-binding domain superfamily/Winged helix DNA-binding domain"/>
    <property type="match status" value="1"/>
</dbReference>
<proteinExistence type="predicted"/>
<dbReference type="RefSeq" id="WP_344239770.1">
    <property type="nucleotide sequence ID" value="NZ_BAAAHH010000007.1"/>
</dbReference>
<keyword evidence="4" id="KW-1185">Reference proteome</keyword>
<evidence type="ECO:0000313" key="4">
    <source>
        <dbReference type="Proteomes" id="UP001500665"/>
    </source>
</evidence>
<reference evidence="3 4" key="1">
    <citation type="journal article" date="2019" name="Int. J. Syst. Evol. Microbiol.">
        <title>The Global Catalogue of Microorganisms (GCM) 10K type strain sequencing project: providing services to taxonomists for standard genome sequencing and annotation.</title>
        <authorList>
            <consortium name="The Broad Institute Genomics Platform"/>
            <consortium name="The Broad Institute Genome Sequencing Center for Infectious Disease"/>
            <person name="Wu L."/>
            <person name="Ma J."/>
        </authorList>
    </citation>
    <scope>NUCLEOTIDE SEQUENCE [LARGE SCALE GENOMIC DNA]</scope>
    <source>
        <strain evidence="3 4">JCM 10696</strain>
    </source>
</reference>
<dbReference type="InterPro" id="IPR050855">
    <property type="entry name" value="NDM-1-like"/>
</dbReference>
<gene>
    <name evidence="3" type="ORF">GCM10009550_23330</name>
</gene>
<dbReference type="EMBL" id="BAAAHH010000007">
    <property type="protein sequence ID" value="GAA0947670.1"/>
    <property type="molecule type" value="Genomic_DNA"/>
</dbReference>
<evidence type="ECO:0000313" key="3">
    <source>
        <dbReference type="EMBL" id="GAA0947670.1"/>
    </source>
</evidence>
<dbReference type="Pfam" id="PF00753">
    <property type="entry name" value="Lactamase_B"/>
    <property type="match status" value="1"/>
</dbReference>
<feature type="region of interest" description="Disordered" evidence="1">
    <location>
        <begin position="140"/>
        <end position="159"/>
    </location>
</feature>
<evidence type="ECO:0000259" key="2">
    <source>
        <dbReference type="SMART" id="SM00849"/>
    </source>
</evidence>
<protein>
    <submittedName>
        <fullName evidence="3">MBL fold metallo-hydrolase</fullName>
    </submittedName>
</protein>
<dbReference type="Proteomes" id="UP001500665">
    <property type="component" value="Unassembled WGS sequence"/>
</dbReference>
<dbReference type="InterPro" id="IPR001279">
    <property type="entry name" value="Metallo-B-lactamas"/>
</dbReference>
<dbReference type="PANTHER" id="PTHR42951">
    <property type="entry name" value="METALLO-BETA-LACTAMASE DOMAIN-CONTAINING"/>
    <property type="match status" value="1"/>
</dbReference>
<dbReference type="InterPro" id="IPR036866">
    <property type="entry name" value="RibonucZ/Hydroxyglut_hydro"/>
</dbReference>
<accession>A0ABN1QV36</accession>
<dbReference type="CDD" id="cd07725">
    <property type="entry name" value="TTHA1429-like_MBL-fold"/>
    <property type="match status" value="1"/>
</dbReference>
<name>A0ABN1QV36_9ACTN</name>
<comment type="caution">
    <text evidence="3">The sequence shown here is derived from an EMBL/GenBank/DDBJ whole genome shotgun (WGS) entry which is preliminary data.</text>
</comment>
<dbReference type="InterPro" id="IPR036388">
    <property type="entry name" value="WH-like_DNA-bd_sf"/>
</dbReference>
<dbReference type="SUPFAM" id="SSF56281">
    <property type="entry name" value="Metallo-hydrolase/oxidoreductase"/>
    <property type="match status" value="1"/>
</dbReference>
<organism evidence="3 4">
    <name type="scientific">Actinocorallia libanotica</name>
    <dbReference type="NCBI Taxonomy" id="46162"/>
    <lineage>
        <taxon>Bacteria</taxon>
        <taxon>Bacillati</taxon>
        <taxon>Actinomycetota</taxon>
        <taxon>Actinomycetes</taxon>
        <taxon>Streptosporangiales</taxon>
        <taxon>Thermomonosporaceae</taxon>
        <taxon>Actinocorallia</taxon>
    </lineage>
</organism>